<proteinExistence type="predicted"/>
<feature type="region of interest" description="Disordered" evidence="4">
    <location>
        <begin position="421"/>
        <end position="497"/>
    </location>
</feature>
<evidence type="ECO:0000259" key="5">
    <source>
        <dbReference type="PROSITE" id="PS51724"/>
    </source>
</evidence>
<feature type="region of interest" description="Disordered" evidence="4">
    <location>
        <begin position="629"/>
        <end position="660"/>
    </location>
</feature>
<accession>A0A845MFE0</accession>
<keyword evidence="2 3" id="KW-0802">TPR repeat</keyword>
<organism evidence="6 7">
    <name type="scientific">Sneathiella chungangensis</name>
    <dbReference type="NCBI Taxonomy" id="1418234"/>
    <lineage>
        <taxon>Bacteria</taxon>
        <taxon>Pseudomonadati</taxon>
        <taxon>Pseudomonadota</taxon>
        <taxon>Alphaproteobacteria</taxon>
        <taxon>Sneathiellales</taxon>
        <taxon>Sneathiellaceae</taxon>
        <taxon>Sneathiella</taxon>
    </lineage>
</organism>
<dbReference type="Proteomes" id="UP000445696">
    <property type="component" value="Unassembled WGS sequence"/>
</dbReference>
<comment type="caution">
    <text evidence="6">The sequence shown here is derived from an EMBL/GenBank/DDBJ whole genome shotgun (WGS) entry which is preliminary data.</text>
</comment>
<dbReference type="InterPro" id="IPR007730">
    <property type="entry name" value="SPOR-like_dom"/>
</dbReference>
<gene>
    <name evidence="6" type="ORF">GQF03_08460</name>
</gene>
<feature type="region of interest" description="Disordered" evidence="4">
    <location>
        <begin position="50"/>
        <end position="71"/>
    </location>
</feature>
<dbReference type="PROSITE" id="PS50005">
    <property type="entry name" value="TPR"/>
    <property type="match status" value="2"/>
</dbReference>
<dbReference type="InterPro" id="IPR051685">
    <property type="entry name" value="Ycf3/AcsC/BcsC/TPR_MFPF"/>
</dbReference>
<dbReference type="AlphaFoldDB" id="A0A845MFE0"/>
<dbReference type="PANTHER" id="PTHR44943:SF8">
    <property type="entry name" value="TPR REPEAT-CONTAINING PROTEIN MJ0263"/>
    <property type="match status" value="1"/>
</dbReference>
<dbReference type="SUPFAM" id="SSF48452">
    <property type="entry name" value="TPR-like"/>
    <property type="match status" value="1"/>
</dbReference>
<feature type="region of interest" description="Disordered" evidence="4">
    <location>
        <begin position="349"/>
        <end position="369"/>
    </location>
</feature>
<dbReference type="GO" id="GO:0042834">
    <property type="term" value="F:peptidoglycan binding"/>
    <property type="evidence" value="ECO:0007669"/>
    <property type="project" value="InterPro"/>
</dbReference>
<feature type="compositionally biased region" description="Basic and acidic residues" evidence="4">
    <location>
        <begin position="649"/>
        <end position="660"/>
    </location>
</feature>
<name>A0A845MFE0_9PROT</name>
<evidence type="ECO:0000256" key="1">
    <source>
        <dbReference type="ARBA" id="ARBA00022737"/>
    </source>
</evidence>
<sequence length="672" mass="72141">MAVGCSLDSIYFLIERPKAVPQHTPFAARLRTVLLATTGLVAAGCNTISDQSATADPSDSKPVAVASKSTETQSTKGLTFESMMRVADRAWQKNDAPTALRLYATAARQQPENPAPLIIIGEILRKTGRPGDAVGIYDRVLSIDATNLEAHHGKGYSYLQMEKPYMASQAFARALELDNNDAKSLGGLAVAYDKAGEHDKAQGYYKAAIKADPENLNYKSNLALSLALSGETEQAIALLKVVTNDPRATAKHRQTLALAYGLAGQSGEAMKYSRMDLSEKEARNNALYFEALNSKVDEQVASLDDQIKLMKASKDDVISESRVVADAPREPANPDVLMARTETEYLSTNAEANKKAAPAPTEPKRLVPTPTAPMMMAKAEPAEPKSAPVKSVAPVVVAKKDAPTEIDAPVTVAKKEVEAPAPVAKADEDGGDKPVTFVKKDSGQPLENPAVAVKKESAPEEKPVSVAKTEEAPAPAREWKMEEKPAPAAKPAPMIAETPDDEPVAKKIGLIPGDMPINGDVSEKKEETPIVTASLVEAYRPDGGDYFLQIGSYKEKAAAEKGWRIVQSQNVDLLGGIEPVIQEIDLGDDNGGLYYRLQIGGFTDKTRTMQLCGSLRDRSFDCFMPMTPKSATPVKKDAPTLAPNQRMVDGGDPKTQNDSDLIADFKEDLGAL</sequence>
<feature type="domain" description="SPOR" evidence="5">
    <location>
        <begin position="540"/>
        <end position="628"/>
    </location>
</feature>
<evidence type="ECO:0000256" key="2">
    <source>
        <dbReference type="ARBA" id="ARBA00022803"/>
    </source>
</evidence>
<dbReference type="InterPro" id="IPR011990">
    <property type="entry name" value="TPR-like_helical_dom_sf"/>
</dbReference>
<dbReference type="Pfam" id="PF13432">
    <property type="entry name" value="TPR_16"/>
    <property type="match status" value="2"/>
</dbReference>
<dbReference type="InterPro" id="IPR019734">
    <property type="entry name" value="TPR_rpt"/>
</dbReference>
<feature type="compositionally biased region" description="Basic and acidic residues" evidence="4">
    <location>
        <begin position="425"/>
        <end position="442"/>
    </location>
</feature>
<dbReference type="PANTHER" id="PTHR44943">
    <property type="entry name" value="CELLULOSE SYNTHASE OPERON PROTEIN C"/>
    <property type="match status" value="1"/>
</dbReference>
<dbReference type="Pfam" id="PF05036">
    <property type="entry name" value="SPOR"/>
    <property type="match status" value="1"/>
</dbReference>
<feature type="repeat" description="TPR" evidence="3">
    <location>
        <begin position="148"/>
        <end position="181"/>
    </location>
</feature>
<keyword evidence="1" id="KW-0677">Repeat</keyword>
<protein>
    <submittedName>
        <fullName evidence="6">Tetratricopeptide repeat protein</fullName>
    </submittedName>
</protein>
<dbReference type="SMART" id="SM00028">
    <property type="entry name" value="TPR"/>
    <property type="match status" value="3"/>
</dbReference>
<feature type="repeat" description="TPR" evidence="3">
    <location>
        <begin position="182"/>
        <end position="215"/>
    </location>
</feature>
<dbReference type="Gene3D" id="1.25.40.10">
    <property type="entry name" value="Tetratricopeptide repeat domain"/>
    <property type="match status" value="1"/>
</dbReference>
<evidence type="ECO:0000313" key="6">
    <source>
        <dbReference type="EMBL" id="MZR22361.1"/>
    </source>
</evidence>
<feature type="compositionally biased region" description="Basic and acidic residues" evidence="4">
    <location>
        <begin position="453"/>
        <end position="485"/>
    </location>
</feature>
<keyword evidence="7" id="KW-1185">Reference proteome</keyword>
<reference evidence="6 7" key="1">
    <citation type="journal article" date="2014" name="Int. J. Syst. Evol. Microbiol.">
        <title>Sneathiella chungangensis sp. nov., isolated from a marine sand, and emended description of the genus Sneathiella.</title>
        <authorList>
            <person name="Siamphan C."/>
            <person name="Kim H."/>
            <person name="Lee J.S."/>
            <person name="Kim W."/>
        </authorList>
    </citation>
    <scope>NUCLEOTIDE SEQUENCE [LARGE SCALE GENOMIC DNA]</scope>
    <source>
        <strain evidence="6 7">KCTC 32476</strain>
    </source>
</reference>
<dbReference type="SUPFAM" id="SSF110997">
    <property type="entry name" value="Sporulation related repeat"/>
    <property type="match status" value="1"/>
</dbReference>
<dbReference type="PROSITE" id="PS51724">
    <property type="entry name" value="SPOR"/>
    <property type="match status" value="1"/>
</dbReference>
<dbReference type="InterPro" id="IPR036680">
    <property type="entry name" value="SPOR-like_sf"/>
</dbReference>
<evidence type="ECO:0000256" key="4">
    <source>
        <dbReference type="SAM" id="MobiDB-lite"/>
    </source>
</evidence>
<dbReference type="Pfam" id="PF13181">
    <property type="entry name" value="TPR_8"/>
    <property type="match status" value="1"/>
</dbReference>
<dbReference type="Gene3D" id="3.30.70.1070">
    <property type="entry name" value="Sporulation related repeat"/>
    <property type="match status" value="1"/>
</dbReference>
<feature type="compositionally biased region" description="Low complexity" evidence="4">
    <location>
        <begin position="349"/>
        <end position="359"/>
    </location>
</feature>
<evidence type="ECO:0000313" key="7">
    <source>
        <dbReference type="Proteomes" id="UP000445696"/>
    </source>
</evidence>
<dbReference type="EMBL" id="WTVA01000003">
    <property type="protein sequence ID" value="MZR22361.1"/>
    <property type="molecule type" value="Genomic_DNA"/>
</dbReference>
<evidence type="ECO:0000256" key="3">
    <source>
        <dbReference type="PROSITE-ProRule" id="PRU00339"/>
    </source>
</evidence>